<dbReference type="InterPro" id="IPR036318">
    <property type="entry name" value="FAD-bd_PCMH-like_sf"/>
</dbReference>
<evidence type="ECO:0000313" key="8">
    <source>
        <dbReference type="EMBL" id="GIJ60387.1"/>
    </source>
</evidence>
<evidence type="ECO:0000256" key="1">
    <source>
        <dbReference type="ARBA" id="ARBA00001974"/>
    </source>
</evidence>
<evidence type="ECO:0000256" key="4">
    <source>
        <dbReference type="ARBA" id="ARBA00022827"/>
    </source>
</evidence>
<evidence type="ECO:0000313" key="9">
    <source>
        <dbReference type="Proteomes" id="UP000612585"/>
    </source>
</evidence>
<keyword evidence="3" id="KW-0285">Flavoprotein</keyword>
<dbReference type="GO" id="GO:0016491">
    <property type="term" value="F:oxidoreductase activity"/>
    <property type="evidence" value="ECO:0007669"/>
    <property type="project" value="UniProtKB-KW"/>
</dbReference>
<name>A0A8J4E606_9ACTN</name>
<dbReference type="SUPFAM" id="SSF56176">
    <property type="entry name" value="FAD-binding/transporter-associated domain-like"/>
    <property type="match status" value="1"/>
</dbReference>
<protein>
    <submittedName>
        <fullName evidence="8">FAD-linked oxidase</fullName>
    </submittedName>
</protein>
<dbReference type="PROSITE" id="PS51387">
    <property type="entry name" value="FAD_PCMH"/>
    <property type="match status" value="1"/>
</dbReference>
<keyword evidence="5" id="KW-0560">Oxidoreductase</keyword>
<comment type="cofactor">
    <cofactor evidence="1">
        <name>FAD</name>
        <dbReference type="ChEBI" id="CHEBI:57692"/>
    </cofactor>
</comment>
<dbReference type="EMBL" id="BOPG01000053">
    <property type="protein sequence ID" value="GIJ60387.1"/>
    <property type="molecule type" value="Genomic_DNA"/>
</dbReference>
<dbReference type="InterPro" id="IPR012951">
    <property type="entry name" value="BBE"/>
</dbReference>
<keyword evidence="9" id="KW-1185">Reference proteome</keyword>
<dbReference type="Gene3D" id="3.40.462.20">
    <property type="match status" value="1"/>
</dbReference>
<sequence>MDGMAVSRRGLLGTAALTAVSGPLVAPAPANAAVPGGAQPAVLVRPDDPRYAELTTRGYNGRFAATPDEVCLVYSAGHVERAVAAAVHDGRRVTVRSGGHCFEGLVDDPAVRVLLDVSEMKAVGYDPRLRAFAVEAGATLGELYRALYLGWGVTVPAGLCVEVGVGGHIAGGGYGPLSRRHGLSVDHLYAVEVVVVDGAGRARTVLATREPDDPNRDLWWAHTGGGGGTFGVVTRYWFRTPGATGADPARLLPRPPARLLTGAAYWPWNGLTEAAFTRLVTNHGAWHARNSGADSPYAAMHSTLYLQTPTAENIMLQIRMDATVPDARRLLDEYVAAVGAGVGVQPWVNVSDVLWMENTLAQRNANEGFDRSKSKGGYLRKPFTDAQVAAVYRALTEPTFHGWGLVYLASYGCRVNTVAADATAVPQRDSIFKTWYAATWGDPAEDALNLDWVRRFYRDVYAATGGVPAPNDNQDGCFINYPDVDVKDPAWNASGVPWQRLYFKDNYPRLRRVKARYDPGNVFRHALSVEPG</sequence>
<comment type="caution">
    <text evidence="8">The sequence shown here is derived from an EMBL/GenBank/DDBJ whole genome shotgun (WGS) entry which is preliminary data.</text>
</comment>
<accession>A0A8J4E606</accession>
<dbReference type="Pfam" id="PF08031">
    <property type="entry name" value="BBE"/>
    <property type="match status" value="1"/>
</dbReference>
<dbReference type="PANTHER" id="PTHR42973:SF39">
    <property type="entry name" value="FAD-BINDING PCMH-TYPE DOMAIN-CONTAINING PROTEIN"/>
    <property type="match status" value="1"/>
</dbReference>
<evidence type="ECO:0000256" key="3">
    <source>
        <dbReference type="ARBA" id="ARBA00022630"/>
    </source>
</evidence>
<dbReference type="AlphaFoldDB" id="A0A8J4E606"/>
<dbReference type="Proteomes" id="UP000612585">
    <property type="component" value="Unassembled WGS sequence"/>
</dbReference>
<evidence type="ECO:0000256" key="5">
    <source>
        <dbReference type="ARBA" id="ARBA00023002"/>
    </source>
</evidence>
<keyword evidence="6" id="KW-0732">Signal</keyword>
<evidence type="ECO:0000256" key="2">
    <source>
        <dbReference type="ARBA" id="ARBA00005466"/>
    </source>
</evidence>
<keyword evidence="4" id="KW-0274">FAD</keyword>
<dbReference type="InterPro" id="IPR006311">
    <property type="entry name" value="TAT_signal"/>
</dbReference>
<feature type="signal peptide" evidence="6">
    <location>
        <begin position="1"/>
        <end position="32"/>
    </location>
</feature>
<dbReference type="Gene3D" id="3.30.465.10">
    <property type="match status" value="1"/>
</dbReference>
<dbReference type="InterPro" id="IPR006094">
    <property type="entry name" value="Oxid_FAD_bind_N"/>
</dbReference>
<evidence type="ECO:0000256" key="6">
    <source>
        <dbReference type="SAM" id="SignalP"/>
    </source>
</evidence>
<dbReference type="GO" id="GO:0071949">
    <property type="term" value="F:FAD binding"/>
    <property type="evidence" value="ECO:0007669"/>
    <property type="project" value="InterPro"/>
</dbReference>
<dbReference type="PROSITE" id="PS51318">
    <property type="entry name" value="TAT"/>
    <property type="match status" value="1"/>
</dbReference>
<dbReference type="InterPro" id="IPR016169">
    <property type="entry name" value="FAD-bd_PCMH_sub2"/>
</dbReference>
<gene>
    <name evidence="8" type="ORF">Vau01_079030</name>
</gene>
<evidence type="ECO:0000259" key="7">
    <source>
        <dbReference type="PROSITE" id="PS51387"/>
    </source>
</evidence>
<proteinExistence type="inferred from homology"/>
<dbReference type="InterPro" id="IPR050416">
    <property type="entry name" value="FAD-linked_Oxidoreductase"/>
</dbReference>
<organism evidence="8 9">
    <name type="scientific">Virgisporangium aurantiacum</name>
    <dbReference type="NCBI Taxonomy" id="175570"/>
    <lineage>
        <taxon>Bacteria</taxon>
        <taxon>Bacillati</taxon>
        <taxon>Actinomycetota</taxon>
        <taxon>Actinomycetes</taxon>
        <taxon>Micromonosporales</taxon>
        <taxon>Micromonosporaceae</taxon>
        <taxon>Virgisporangium</taxon>
    </lineage>
</organism>
<feature type="chain" id="PRO_5035284437" evidence="6">
    <location>
        <begin position="33"/>
        <end position="532"/>
    </location>
</feature>
<dbReference type="PANTHER" id="PTHR42973">
    <property type="entry name" value="BINDING OXIDOREDUCTASE, PUTATIVE (AFU_ORTHOLOGUE AFUA_1G17690)-RELATED"/>
    <property type="match status" value="1"/>
</dbReference>
<comment type="similarity">
    <text evidence="2">Belongs to the oxygen-dependent FAD-linked oxidoreductase family.</text>
</comment>
<dbReference type="InterPro" id="IPR016166">
    <property type="entry name" value="FAD-bd_PCMH"/>
</dbReference>
<dbReference type="Pfam" id="PF01565">
    <property type="entry name" value="FAD_binding_4"/>
    <property type="match status" value="1"/>
</dbReference>
<feature type="domain" description="FAD-binding PCMH-type" evidence="7">
    <location>
        <begin position="63"/>
        <end position="243"/>
    </location>
</feature>
<reference evidence="8" key="1">
    <citation type="submission" date="2021-01" db="EMBL/GenBank/DDBJ databases">
        <title>Whole genome shotgun sequence of Virgisporangium aurantiacum NBRC 16421.</title>
        <authorList>
            <person name="Komaki H."/>
            <person name="Tamura T."/>
        </authorList>
    </citation>
    <scope>NUCLEOTIDE SEQUENCE</scope>
    <source>
        <strain evidence="8">NBRC 16421</strain>
    </source>
</reference>